<feature type="chain" id="PRO_5047202591" description="Glucose/Sorbosone dehydrogenase domain-containing protein" evidence="1">
    <location>
        <begin position="31"/>
        <end position="398"/>
    </location>
</feature>
<sequence length="398" mass="42630">MILSRPRPSSRLPAAVLSVLLTASALPSQAQDTPMRLDTRHMTLCLSRVADGFRHPWGLAQLPDGALLVGERGGRLTRIAADGSRLSIAGLPEVAARGQGGLLDLALHPRFGEDESGEHDWLYFTWSRPVADGAATALSRARLEGGRLIGIEPLFTQNRATDAGRHFGSRLAWRPDGTLLMSVGERGSPERAQDGGDHAGSILRLTETGGVPADNPFVGDPEVRDEIFSLGHRNPQGLIVADDGTAWSTEHGPRTGDELNRLVPGANYGWPEVSRGRDYVTFLPIGRDSAPGMRDPVHVFDGRFAPSGLTRVTSPAFAPWQGDLLAGGLRGEALLRLRLEGDTVIEREKVLDGEIGRLRTVDQGHDDTLYILNDAAEAGLWRLTPAVAGQAGASACPE</sequence>
<evidence type="ECO:0000313" key="3">
    <source>
        <dbReference type="EMBL" id="GEK74008.1"/>
    </source>
</evidence>
<dbReference type="Pfam" id="PF07995">
    <property type="entry name" value="GSDH"/>
    <property type="match status" value="1"/>
</dbReference>
<keyword evidence="4" id="KW-1185">Reference proteome</keyword>
<gene>
    <name evidence="3" type="ORF">HHA04nite_25520</name>
</gene>
<protein>
    <recommendedName>
        <fullName evidence="2">Glucose/Sorbosone dehydrogenase domain-containing protein</fullName>
    </recommendedName>
</protein>
<proteinExistence type="predicted"/>
<keyword evidence="1" id="KW-0732">Signal</keyword>
<dbReference type="Proteomes" id="UP000321121">
    <property type="component" value="Unassembled WGS sequence"/>
</dbReference>
<dbReference type="PANTHER" id="PTHR19328">
    <property type="entry name" value="HEDGEHOG-INTERACTING PROTEIN"/>
    <property type="match status" value="1"/>
</dbReference>
<accession>A0ABQ0U8F3</accession>
<dbReference type="RefSeq" id="WP_107182310.1">
    <property type="nucleotide sequence ID" value="NZ_BJUS01000034.1"/>
</dbReference>
<reference evidence="3 4" key="1">
    <citation type="submission" date="2019-07" db="EMBL/GenBank/DDBJ databases">
        <title>Whole genome shotgun sequence of Halomonas halophila NBRC 102604.</title>
        <authorList>
            <person name="Hosoyama A."/>
            <person name="Uohara A."/>
            <person name="Ohji S."/>
            <person name="Ichikawa N."/>
        </authorList>
    </citation>
    <scope>NUCLEOTIDE SEQUENCE [LARGE SCALE GENOMIC DNA]</scope>
    <source>
        <strain evidence="3 4">NBRC 102604</strain>
    </source>
</reference>
<dbReference type="EMBL" id="BJUS01000034">
    <property type="protein sequence ID" value="GEK74008.1"/>
    <property type="molecule type" value="Genomic_DNA"/>
</dbReference>
<feature type="signal peptide" evidence="1">
    <location>
        <begin position="1"/>
        <end position="30"/>
    </location>
</feature>
<dbReference type="Gene3D" id="2.120.10.30">
    <property type="entry name" value="TolB, C-terminal domain"/>
    <property type="match status" value="1"/>
</dbReference>
<dbReference type="PANTHER" id="PTHR19328:SF75">
    <property type="entry name" value="ALDOSE SUGAR DEHYDROGENASE YLII"/>
    <property type="match status" value="1"/>
</dbReference>
<feature type="domain" description="Glucose/Sorbosone dehydrogenase" evidence="2">
    <location>
        <begin position="53"/>
        <end position="381"/>
    </location>
</feature>
<organism evidence="3 4">
    <name type="scientific">Halomonas halophila</name>
    <dbReference type="NCBI Taxonomy" id="29573"/>
    <lineage>
        <taxon>Bacteria</taxon>
        <taxon>Pseudomonadati</taxon>
        <taxon>Pseudomonadota</taxon>
        <taxon>Gammaproteobacteria</taxon>
        <taxon>Oceanospirillales</taxon>
        <taxon>Halomonadaceae</taxon>
        <taxon>Halomonas</taxon>
    </lineage>
</organism>
<dbReference type="SUPFAM" id="SSF50952">
    <property type="entry name" value="Soluble quinoprotein glucose dehydrogenase"/>
    <property type="match status" value="1"/>
</dbReference>
<evidence type="ECO:0000256" key="1">
    <source>
        <dbReference type="SAM" id="SignalP"/>
    </source>
</evidence>
<evidence type="ECO:0000313" key="4">
    <source>
        <dbReference type="Proteomes" id="UP000321121"/>
    </source>
</evidence>
<dbReference type="InterPro" id="IPR012938">
    <property type="entry name" value="Glc/Sorbosone_DH"/>
</dbReference>
<dbReference type="InterPro" id="IPR011042">
    <property type="entry name" value="6-blade_b-propeller_TolB-like"/>
</dbReference>
<dbReference type="InterPro" id="IPR011041">
    <property type="entry name" value="Quinoprot_gluc/sorb_DH_b-prop"/>
</dbReference>
<comment type="caution">
    <text evidence="3">The sequence shown here is derived from an EMBL/GenBank/DDBJ whole genome shotgun (WGS) entry which is preliminary data.</text>
</comment>
<name>A0ABQ0U8F3_9GAMM</name>
<evidence type="ECO:0000259" key="2">
    <source>
        <dbReference type="Pfam" id="PF07995"/>
    </source>
</evidence>